<comment type="caution">
    <text evidence="10">The sequence shown here is derived from an EMBL/GenBank/DDBJ whole genome shotgun (WGS) entry which is preliminary data.</text>
</comment>
<dbReference type="Gene3D" id="3.20.20.80">
    <property type="entry name" value="Glycosidases"/>
    <property type="match status" value="1"/>
</dbReference>
<dbReference type="Proteomes" id="UP000286246">
    <property type="component" value="Unassembled WGS sequence"/>
</dbReference>
<dbReference type="InterPro" id="IPR016286">
    <property type="entry name" value="FUC_metazoa-typ"/>
</dbReference>
<organism evidence="10 11">
    <name type="scientific">Sphingobacterium detergens</name>
    <dbReference type="NCBI Taxonomy" id="1145106"/>
    <lineage>
        <taxon>Bacteria</taxon>
        <taxon>Pseudomonadati</taxon>
        <taxon>Bacteroidota</taxon>
        <taxon>Sphingobacteriia</taxon>
        <taxon>Sphingobacteriales</taxon>
        <taxon>Sphingobacteriaceae</taxon>
        <taxon>Sphingobacterium</taxon>
    </lineage>
</organism>
<keyword evidence="5" id="KW-0378">Hydrolase</keyword>
<evidence type="ECO:0000256" key="3">
    <source>
        <dbReference type="ARBA" id="ARBA00012662"/>
    </source>
</evidence>
<evidence type="ECO:0000256" key="1">
    <source>
        <dbReference type="ARBA" id="ARBA00004071"/>
    </source>
</evidence>
<dbReference type="GO" id="GO:0005764">
    <property type="term" value="C:lysosome"/>
    <property type="evidence" value="ECO:0007669"/>
    <property type="project" value="TreeGrafter"/>
</dbReference>
<dbReference type="PIRSF" id="PIRSF001092">
    <property type="entry name" value="Alpha-L-fucosidase"/>
    <property type="match status" value="1"/>
</dbReference>
<dbReference type="EC" id="3.2.1.51" evidence="3"/>
<evidence type="ECO:0000256" key="4">
    <source>
        <dbReference type="ARBA" id="ARBA00022729"/>
    </source>
</evidence>
<dbReference type="AlphaFoldDB" id="A0A420BK95"/>
<dbReference type="GO" id="GO:0006004">
    <property type="term" value="P:fucose metabolic process"/>
    <property type="evidence" value="ECO:0007669"/>
    <property type="project" value="InterPro"/>
</dbReference>
<name>A0A420BK95_SPHD1</name>
<dbReference type="GO" id="GO:0004560">
    <property type="term" value="F:alpha-L-fucosidase activity"/>
    <property type="evidence" value="ECO:0007669"/>
    <property type="project" value="InterPro"/>
</dbReference>
<keyword evidence="11" id="KW-1185">Reference proteome</keyword>
<evidence type="ECO:0000259" key="9">
    <source>
        <dbReference type="Pfam" id="PF01120"/>
    </source>
</evidence>
<dbReference type="SMART" id="SM00812">
    <property type="entry name" value="Alpha_L_fucos"/>
    <property type="match status" value="1"/>
</dbReference>
<dbReference type="InterPro" id="IPR000933">
    <property type="entry name" value="Glyco_hydro_29"/>
</dbReference>
<keyword evidence="6" id="KW-0326">Glycosidase</keyword>
<gene>
    <name evidence="10" type="ORF">DFQ12_2025</name>
</gene>
<dbReference type="SUPFAM" id="SSF51445">
    <property type="entry name" value="(Trans)glycosidases"/>
    <property type="match status" value="1"/>
</dbReference>
<dbReference type="InterPro" id="IPR017853">
    <property type="entry name" value="GH"/>
</dbReference>
<accession>A0A420BK95</accession>
<protein>
    <recommendedName>
        <fullName evidence="3">alpha-L-fucosidase</fullName>
        <ecNumber evidence="3">3.2.1.51</ecNumber>
    </recommendedName>
</protein>
<dbReference type="InterPro" id="IPR057739">
    <property type="entry name" value="Glyco_hydro_29_N"/>
</dbReference>
<feature type="domain" description="Glycoside hydrolase family 29 N-terminal" evidence="9">
    <location>
        <begin position="37"/>
        <end position="383"/>
    </location>
</feature>
<reference evidence="10 11" key="1">
    <citation type="submission" date="2018-09" db="EMBL/GenBank/DDBJ databases">
        <title>Genomic Encyclopedia of Type Strains, Phase III (KMG-III): the genomes of soil and plant-associated and newly described type strains.</title>
        <authorList>
            <person name="Whitman W."/>
        </authorList>
    </citation>
    <scope>NUCLEOTIDE SEQUENCE [LARGE SCALE GENOMIC DNA]</scope>
    <source>
        <strain evidence="10 11">CECT 7938</strain>
    </source>
</reference>
<evidence type="ECO:0000256" key="5">
    <source>
        <dbReference type="ARBA" id="ARBA00022801"/>
    </source>
</evidence>
<feature type="site" description="May be important for catalysis" evidence="7">
    <location>
        <position position="316"/>
    </location>
</feature>
<evidence type="ECO:0000256" key="6">
    <source>
        <dbReference type="ARBA" id="ARBA00023295"/>
    </source>
</evidence>
<evidence type="ECO:0000256" key="8">
    <source>
        <dbReference type="SAM" id="SignalP"/>
    </source>
</evidence>
<evidence type="ECO:0000256" key="7">
    <source>
        <dbReference type="PIRSR" id="PIRSR001092-1"/>
    </source>
</evidence>
<dbReference type="GO" id="GO:0016139">
    <property type="term" value="P:glycoside catabolic process"/>
    <property type="evidence" value="ECO:0007669"/>
    <property type="project" value="TreeGrafter"/>
</dbReference>
<dbReference type="Pfam" id="PF01120">
    <property type="entry name" value="Alpha_L_fucos"/>
    <property type="match status" value="1"/>
</dbReference>
<feature type="signal peptide" evidence="8">
    <location>
        <begin position="1"/>
        <end position="25"/>
    </location>
</feature>
<dbReference type="PANTHER" id="PTHR10030:SF37">
    <property type="entry name" value="ALPHA-L-FUCOSIDASE-RELATED"/>
    <property type="match status" value="1"/>
</dbReference>
<evidence type="ECO:0000256" key="2">
    <source>
        <dbReference type="ARBA" id="ARBA00007951"/>
    </source>
</evidence>
<keyword evidence="4 8" id="KW-0732">Signal</keyword>
<comment type="similarity">
    <text evidence="2">Belongs to the glycosyl hydrolase 29 family.</text>
</comment>
<comment type="function">
    <text evidence="1">Alpha-L-fucosidase is responsible for hydrolyzing the alpha-1,6-linked fucose joined to the reducing-end N-acetylglucosamine of the carbohydrate moieties of glycoproteins.</text>
</comment>
<evidence type="ECO:0000313" key="10">
    <source>
        <dbReference type="EMBL" id="RKE57148.1"/>
    </source>
</evidence>
<sequence length="412" mass="47580">MIKNISIFKITFLLISMALYQLVSAQKNSSVPTYLAHYKELYQKNPQLAAQKWFNDARYGLFVHWGASTYYEKGEWNMFYAPIPIHEYKEQAMKFKGEKFNADSLVHLAKDAQMRYITFVVQHHDGFALYDSKAWPFNSMKAASHRDFLKELVLACQKEGIGLFIYYSLGINWTHPFYLTKAYYNEARPAYKNEQPEIRFKDKSDFLYYWNTVKAQITELCTQYGTIAGFWFDPIGGAYTNPDLFDIQAIYDQIHSLQPQALISFKTGFNGNEDFISCEHEIKSLTSLMRKVQGEKTAMLADKAWQSNRSKKAEMCTTMQNMGWGYESRAKHKTAQEVWAILENTAANNANLLLNIGPYPDGSIVPIDRQVLTEIGKRIKKEGFPKLNTSTYMDYRDGGSKQITDRDLETAK</sequence>
<dbReference type="EMBL" id="RAPY01000001">
    <property type="protein sequence ID" value="RKE57148.1"/>
    <property type="molecule type" value="Genomic_DNA"/>
</dbReference>
<feature type="chain" id="PRO_5019397147" description="alpha-L-fucosidase" evidence="8">
    <location>
        <begin position="26"/>
        <end position="412"/>
    </location>
</feature>
<proteinExistence type="inferred from homology"/>
<dbReference type="PANTHER" id="PTHR10030">
    <property type="entry name" value="ALPHA-L-FUCOSIDASE"/>
    <property type="match status" value="1"/>
</dbReference>
<evidence type="ECO:0000313" key="11">
    <source>
        <dbReference type="Proteomes" id="UP000286246"/>
    </source>
</evidence>